<accession>A0A2N0RIK7</accession>
<protein>
    <recommendedName>
        <fullName evidence="1">DUF8211 domain-containing protein</fullName>
    </recommendedName>
</protein>
<dbReference type="VEuPathDB" id="FungiDB:RhiirA1_464156"/>
<dbReference type="VEuPathDB" id="FungiDB:RhiirFUN_022948"/>
<comment type="caution">
    <text evidence="2">The sequence shown here is derived from an EMBL/GenBank/DDBJ whole genome shotgun (WGS) entry which is preliminary data.</text>
</comment>
<dbReference type="InterPro" id="IPR058524">
    <property type="entry name" value="DUF8211"/>
</dbReference>
<evidence type="ECO:0000313" key="2">
    <source>
        <dbReference type="EMBL" id="PKC63140.1"/>
    </source>
</evidence>
<name>A0A2N0RIK7_9GLOM</name>
<dbReference type="Pfam" id="PF26638">
    <property type="entry name" value="DUF8211"/>
    <property type="match status" value="1"/>
</dbReference>
<dbReference type="Proteomes" id="UP000232688">
    <property type="component" value="Unassembled WGS sequence"/>
</dbReference>
<proteinExistence type="predicted"/>
<feature type="domain" description="DUF8211" evidence="1">
    <location>
        <begin position="82"/>
        <end position="210"/>
    </location>
</feature>
<gene>
    <name evidence="2" type="ORF">RhiirA1_464156</name>
</gene>
<dbReference type="AlphaFoldDB" id="A0A2N0RIK7"/>
<sequence length="339" mass="40087">MRSSTRANTRKTRNIHTRTFFNFTYKKYRFYLGLYIPCHQSSTTSGIGSCPSCCMVPAPFVMSNCRRACVMHQHAFFKSNLYHNIRTGNTNTRPTNASGVVNHMETCYTKDGITDSVIKFNNTHMYRKRLDNFSPKYSDNDKTKKRQEIRFARLCRHIFNKPEHNQRNTPRHRLNTARRYRFLFLLSQYINKPIKHLKYTHGLDHPNYGFVTPYRIDQHDNEKKLISSTTFMNKYSLEVFHTVAPYRPYPDMFIPHKYRNIIPKDPIYDNEGNFIIPGSQEWFTYMNNLHRSGTIPIPIITGQVTQSEYYAEQDLIAKAQREKEESHKKINKIFGTSYS</sequence>
<dbReference type="EMBL" id="LLXH01000769">
    <property type="protein sequence ID" value="PKC63140.1"/>
    <property type="molecule type" value="Genomic_DNA"/>
</dbReference>
<reference evidence="2 3" key="1">
    <citation type="submission" date="2017-10" db="EMBL/GenBank/DDBJ databases">
        <title>Extensive intraspecific genome diversity in a model arbuscular mycorrhizal fungus.</title>
        <authorList>
            <person name="Chen E.C.H."/>
            <person name="Morin E."/>
            <person name="Baudet D."/>
            <person name="Noel J."/>
            <person name="Ndikumana S."/>
            <person name="Charron P."/>
            <person name="St-Onge C."/>
            <person name="Giorgi J."/>
            <person name="Grigoriev I.V."/>
            <person name="Roux C."/>
            <person name="Martin F.M."/>
            <person name="Corradi N."/>
        </authorList>
    </citation>
    <scope>NUCLEOTIDE SEQUENCE [LARGE SCALE GENOMIC DNA]</scope>
    <source>
        <strain evidence="2 3">A1</strain>
    </source>
</reference>
<dbReference type="VEuPathDB" id="FungiDB:FUN_002701"/>
<evidence type="ECO:0000313" key="3">
    <source>
        <dbReference type="Proteomes" id="UP000232688"/>
    </source>
</evidence>
<reference evidence="2 3" key="2">
    <citation type="submission" date="2017-10" db="EMBL/GenBank/DDBJ databases">
        <title>Genome analyses suggest a sexual origin of heterokaryosis in a supposedly ancient asexual fungus.</title>
        <authorList>
            <person name="Corradi N."/>
            <person name="Sedzielewska K."/>
            <person name="Noel J."/>
            <person name="Charron P."/>
            <person name="Farinelli L."/>
            <person name="Marton T."/>
            <person name="Kruger M."/>
            <person name="Pelin A."/>
            <person name="Brachmann A."/>
            <person name="Corradi N."/>
        </authorList>
    </citation>
    <scope>NUCLEOTIDE SEQUENCE [LARGE SCALE GENOMIC DNA]</scope>
    <source>
        <strain evidence="2 3">A1</strain>
    </source>
</reference>
<evidence type="ECO:0000259" key="1">
    <source>
        <dbReference type="Pfam" id="PF26638"/>
    </source>
</evidence>
<organism evidence="2 3">
    <name type="scientific">Rhizophagus irregularis</name>
    <dbReference type="NCBI Taxonomy" id="588596"/>
    <lineage>
        <taxon>Eukaryota</taxon>
        <taxon>Fungi</taxon>
        <taxon>Fungi incertae sedis</taxon>
        <taxon>Mucoromycota</taxon>
        <taxon>Glomeromycotina</taxon>
        <taxon>Glomeromycetes</taxon>
        <taxon>Glomerales</taxon>
        <taxon>Glomeraceae</taxon>
        <taxon>Rhizophagus</taxon>
    </lineage>
</organism>